<gene>
    <name evidence="8" type="ORF">B1C78_13050</name>
</gene>
<evidence type="ECO:0008006" key="10">
    <source>
        <dbReference type="Google" id="ProtNLM"/>
    </source>
</evidence>
<keyword evidence="9" id="KW-1185">Reference proteome</keyword>
<dbReference type="OrthoDB" id="9810876at2"/>
<dbReference type="AlphaFoldDB" id="A0A1V3NDM3"/>
<dbReference type="RefSeq" id="WP_077279594.1">
    <property type="nucleotide sequence ID" value="NZ_MVBK01000081.1"/>
</dbReference>
<protein>
    <recommendedName>
        <fullName evidence="10">Permease</fullName>
    </recommendedName>
</protein>
<evidence type="ECO:0000313" key="8">
    <source>
        <dbReference type="EMBL" id="OOG22978.1"/>
    </source>
</evidence>
<feature type="transmembrane region" description="Helical" evidence="7">
    <location>
        <begin position="182"/>
        <end position="200"/>
    </location>
</feature>
<keyword evidence="6 7" id="KW-0472">Membrane</keyword>
<evidence type="ECO:0000256" key="1">
    <source>
        <dbReference type="ARBA" id="ARBA00004651"/>
    </source>
</evidence>
<comment type="subcellular location">
    <subcellularLocation>
        <location evidence="1">Cell membrane</location>
        <topology evidence="1">Multi-pass membrane protein</topology>
    </subcellularLocation>
</comment>
<dbReference type="EMBL" id="MVBK01000081">
    <property type="protein sequence ID" value="OOG22978.1"/>
    <property type="molecule type" value="Genomic_DNA"/>
</dbReference>
<dbReference type="STRING" id="108003.B1C78_13050"/>
<evidence type="ECO:0000256" key="6">
    <source>
        <dbReference type="ARBA" id="ARBA00023136"/>
    </source>
</evidence>
<proteinExistence type="inferred from homology"/>
<name>A0A1V3NDM3_9GAMM</name>
<dbReference type="PANTHER" id="PTHR34184">
    <property type="entry name" value="UPF0718 PROTEIN YCGR"/>
    <property type="match status" value="1"/>
</dbReference>
<dbReference type="InterPro" id="IPR052923">
    <property type="entry name" value="UPF0718"/>
</dbReference>
<comment type="caution">
    <text evidence="8">The sequence shown here is derived from an EMBL/GenBank/DDBJ whole genome shotgun (WGS) entry which is preliminary data.</text>
</comment>
<keyword evidence="5 7" id="KW-1133">Transmembrane helix</keyword>
<keyword evidence="3" id="KW-1003">Cell membrane</keyword>
<feature type="transmembrane region" description="Helical" evidence="7">
    <location>
        <begin position="85"/>
        <end position="105"/>
    </location>
</feature>
<accession>A0A1V3NDM3</accession>
<evidence type="ECO:0000256" key="5">
    <source>
        <dbReference type="ARBA" id="ARBA00022989"/>
    </source>
</evidence>
<evidence type="ECO:0000256" key="7">
    <source>
        <dbReference type="SAM" id="Phobius"/>
    </source>
</evidence>
<dbReference type="Pfam" id="PF03773">
    <property type="entry name" value="ArsP_1"/>
    <property type="match status" value="1"/>
</dbReference>
<dbReference type="NCBIfam" id="NF033936">
    <property type="entry name" value="CuZnOut_SO0444"/>
    <property type="match status" value="1"/>
</dbReference>
<keyword evidence="4 7" id="KW-0812">Transmembrane</keyword>
<sequence length="351" mass="35588">MTLLHETLSIALAAAPWLLLGLLAAGLVKAFIPETMLQRWLGGRGIGAVSRAAVIGAPLPLCSCGAIPTAIALHRGGAGRGPTTAFLIGTPGIGVDSVAISYALLGPFMMAARVLGAVTTAIATGLLVGNARDTETRCPGATQDDCCSGGCDAAAPGHNEPPMRTRLAGGLRYAFSDVLDDISVWLLAGLVVAGLLITFVPPQALAAYGSGLPAMLLMALVGVPMYLCATAATPVAVGLILAGVSPGTALVFLLAGPITSMATLGVLRREMGNGVLVRYLGGIVVCTVTAGMLVDFAIARTGLDVAAQLGAARELLPPWLEAGALVVLVMLAIRPVRRRFIIAGAAITESR</sequence>
<evidence type="ECO:0000256" key="4">
    <source>
        <dbReference type="ARBA" id="ARBA00022692"/>
    </source>
</evidence>
<comment type="similarity">
    <text evidence="2">Belongs to the UPF0718 family.</text>
</comment>
<organism evidence="8 9">
    <name type="scientific">Thioalkalivibrio denitrificans</name>
    <dbReference type="NCBI Taxonomy" id="108003"/>
    <lineage>
        <taxon>Bacteria</taxon>
        <taxon>Pseudomonadati</taxon>
        <taxon>Pseudomonadota</taxon>
        <taxon>Gammaproteobacteria</taxon>
        <taxon>Chromatiales</taxon>
        <taxon>Ectothiorhodospiraceae</taxon>
        <taxon>Thioalkalivibrio</taxon>
    </lineage>
</organism>
<feature type="transmembrane region" description="Helical" evidence="7">
    <location>
        <begin position="319"/>
        <end position="336"/>
    </location>
</feature>
<feature type="transmembrane region" description="Helical" evidence="7">
    <location>
        <begin position="54"/>
        <end position="73"/>
    </location>
</feature>
<dbReference type="Proteomes" id="UP000189462">
    <property type="component" value="Unassembled WGS sequence"/>
</dbReference>
<evidence type="ECO:0000256" key="3">
    <source>
        <dbReference type="ARBA" id="ARBA00022475"/>
    </source>
</evidence>
<evidence type="ECO:0000256" key="2">
    <source>
        <dbReference type="ARBA" id="ARBA00006386"/>
    </source>
</evidence>
<evidence type="ECO:0000313" key="9">
    <source>
        <dbReference type="Proteomes" id="UP000189462"/>
    </source>
</evidence>
<feature type="transmembrane region" description="Helical" evidence="7">
    <location>
        <begin position="212"/>
        <end position="241"/>
    </location>
</feature>
<dbReference type="PANTHER" id="PTHR34184:SF4">
    <property type="entry name" value="UPF0718 PROTEIN YCGR"/>
    <property type="match status" value="1"/>
</dbReference>
<dbReference type="GO" id="GO:0005886">
    <property type="term" value="C:plasma membrane"/>
    <property type="evidence" value="ECO:0007669"/>
    <property type="project" value="UniProtKB-SubCell"/>
</dbReference>
<feature type="transmembrane region" description="Helical" evidence="7">
    <location>
        <begin position="279"/>
        <end position="299"/>
    </location>
</feature>
<dbReference type="InterPro" id="IPR005524">
    <property type="entry name" value="DUF318"/>
</dbReference>
<reference evidence="8 9" key="1">
    <citation type="submission" date="2017-02" db="EMBL/GenBank/DDBJ databases">
        <title>Genomic diversity within the haloalkaliphilic genus Thioalkalivibrio.</title>
        <authorList>
            <person name="Ahn A.-C."/>
            <person name="Meier-Kolthoff J."/>
            <person name="Overmars L."/>
            <person name="Richter M."/>
            <person name="Woyke T."/>
            <person name="Sorokin D.Y."/>
            <person name="Muyzer G."/>
        </authorList>
    </citation>
    <scope>NUCLEOTIDE SEQUENCE [LARGE SCALE GENOMIC DNA]</scope>
    <source>
        <strain evidence="8 9">ALJD</strain>
    </source>
</reference>